<evidence type="ECO:0000256" key="6">
    <source>
        <dbReference type="PIRSR" id="PIRSR001227-2"/>
    </source>
</evidence>
<dbReference type="Gene3D" id="3.60.20.10">
    <property type="entry name" value="Glutamine Phosphoribosylpyrophosphate, subunit 1, domain 1"/>
    <property type="match status" value="1"/>
</dbReference>
<dbReference type="PIRSF" id="PIRSF001227">
    <property type="entry name" value="Pen_acylase"/>
    <property type="match status" value="1"/>
</dbReference>
<evidence type="ECO:0000256" key="3">
    <source>
        <dbReference type="ARBA" id="ARBA00023145"/>
    </source>
</evidence>
<evidence type="ECO:0000256" key="1">
    <source>
        <dbReference type="ARBA" id="ARBA00006586"/>
    </source>
</evidence>
<feature type="active site" description="Nucleophile" evidence="5">
    <location>
        <position position="290"/>
    </location>
</feature>
<keyword evidence="6" id="KW-0479">Metal-binding</keyword>
<evidence type="ECO:0000256" key="5">
    <source>
        <dbReference type="PIRSR" id="PIRSR001227-1"/>
    </source>
</evidence>
<keyword evidence="7" id="KW-0732">Signal</keyword>
<comment type="cofactor">
    <cofactor evidence="6">
        <name>Ca(2+)</name>
        <dbReference type="ChEBI" id="CHEBI:29108"/>
    </cofactor>
    <text evidence="6">Binds 1 Ca(2+) ion per dimer.</text>
</comment>
<dbReference type="Proteomes" id="UP000254428">
    <property type="component" value="Unassembled WGS sequence"/>
</dbReference>
<feature type="binding site" evidence="6">
    <location>
        <position position="365"/>
    </location>
    <ligand>
        <name>Ca(2+)</name>
        <dbReference type="ChEBI" id="CHEBI:29108"/>
    </ligand>
</feature>
<evidence type="ECO:0000256" key="2">
    <source>
        <dbReference type="ARBA" id="ARBA00022801"/>
    </source>
</evidence>
<feature type="binding site" evidence="6">
    <location>
        <position position="364"/>
    </location>
    <ligand>
        <name>Ca(2+)</name>
        <dbReference type="ChEBI" id="CHEBI:29108"/>
    </ligand>
</feature>
<dbReference type="EC" id="3.5.1.11" evidence="8"/>
<dbReference type="EMBL" id="UGBT01000002">
    <property type="protein sequence ID" value="STH71628.1"/>
    <property type="molecule type" value="Genomic_DNA"/>
</dbReference>
<keyword evidence="6" id="KW-0106">Calcium</keyword>
<accession>A0A376NZD4</accession>
<protein>
    <submittedName>
        <fullName evidence="8">Penicillin G acylase</fullName>
        <ecNumber evidence="8">3.5.1.11</ecNumber>
    </submittedName>
</protein>
<dbReference type="InterPro" id="IPR014395">
    <property type="entry name" value="Pen/GL7ACA/AHL_acylase"/>
</dbReference>
<dbReference type="Gene3D" id="1.10.287.150">
    <property type="match status" value="1"/>
</dbReference>
<dbReference type="GO" id="GO:0017000">
    <property type="term" value="P:antibiotic biosynthetic process"/>
    <property type="evidence" value="ECO:0007669"/>
    <property type="project" value="InterPro"/>
</dbReference>
<reference evidence="8 9" key="1">
    <citation type="submission" date="2018-06" db="EMBL/GenBank/DDBJ databases">
        <authorList>
            <consortium name="Pathogen Informatics"/>
            <person name="Doyle S."/>
        </authorList>
    </citation>
    <scope>NUCLEOTIDE SEQUENCE [LARGE SCALE GENOMIC DNA]</scope>
    <source>
        <strain evidence="8 9">NCTC11341</strain>
    </source>
</reference>
<feature type="binding site" evidence="6">
    <location>
        <position position="178"/>
    </location>
    <ligand>
        <name>Ca(2+)</name>
        <dbReference type="ChEBI" id="CHEBI:29108"/>
    </ligand>
</feature>
<dbReference type="SUPFAM" id="SSF56235">
    <property type="entry name" value="N-terminal nucleophile aminohydrolases (Ntn hydrolases)"/>
    <property type="match status" value="1"/>
</dbReference>
<dbReference type="AlphaFoldDB" id="A0A376NZD4"/>
<evidence type="ECO:0000256" key="7">
    <source>
        <dbReference type="SAM" id="SignalP"/>
    </source>
</evidence>
<dbReference type="PANTHER" id="PTHR34218">
    <property type="entry name" value="PEPTIDASE S45 PENICILLIN AMIDASE"/>
    <property type="match status" value="1"/>
</dbReference>
<keyword evidence="3" id="KW-0865">Zymogen</keyword>
<dbReference type="Gene3D" id="1.10.439.10">
    <property type="entry name" value="Penicillin Amidohydrolase, domain 1"/>
    <property type="match status" value="1"/>
</dbReference>
<feature type="binding site" evidence="6">
    <location>
        <position position="362"/>
    </location>
    <ligand>
        <name>Ca(2+)</name>
        <dbReference type="ChEBI" id="CHEBI:29108"/>
    </ligand>
</feature>
<evidence type="ECO:0000313" key="9">
    <source>
        <dbReference type="Proteomes" id="UP000254428"/>
    </source>
</evidence>
<evidence type="ECO:0000256" key="4">
    <source>
        <dbReference type="ARBA" id="ARBA00038735"/>
    </source>
</evidence>
<organism evidence="8 9">
    <name type="scientific">Escherichia coli</name>
    <dbReference type="NCBI Taxonomy" id="562"/>
    <lineage>
        <taxon>Bacteria</taxon>
        <taxon>Pseudomonadati</taxon>
        <taxon>Pseudomonadota</taxon>
        <taxon>Gammaproteobacteria</taxon>
        <taxon>Enterobacterales</taxon>
        <taxon>Enterobacteriaceae</taxon>
        <taxon>Escherichia</taxon>
    </lineage>
</organism>
<keyword evidence="2 8" id="KW-0378">Hydrolase</keyword>
<feature type="signal peptide" evidence="7">
    <location>
        <begin position="1"/>
        <end position="26"/>
    </location>
</feature>
<gene>
    <name evidence="8" type="primary">pac_1</name>
    <name evidence="8" type="ORF">NCTC11341_03260</name>
</gene>
<dbReference type="Gene3D" id="2.30.120.10">
    <property type="match status" value="1"/>
</dbReference>
<dbReference type="InterPro" id="IPR023343">
    <property type="entry name" value="Penicillin_amidase_dom1"/>
</dbReference>
<sequence length="563" mass="62764">MKNRNRMIVNCVTASLMYYWSLPALAEQSSSEIKIVRDEYGMPHIYANDTWHLFYGYGYVVAQDRLFQMEMARRSTQGTVAEVLGKDFVKFDKDIRRNYWPDAIRAQIDALSPEDMSILQGYADGMNAWIDKVNTNPETLLPKQFNTFGFTPKRWEPFDVAMIFVGTMANRFSDSTSEIDNLALLTALKDKYGVSQGMAVFNQLKWLVNPSAPTTIAVQESSYPLKFNQQNSQTAALLPRYDLPAPMLDRPAKGADGALLALTAGKNRETIAAQFAQGGANGLAGYPTTSNMWVIGKSKAQDAKAIMVNGPQFGWYAPAYTYGIGLHGAGYDVTGNTPFAYPGLVFGHNGVISWGATAGFGDDVDIFAERLSAEKPGYYLHNGKWVKMLSREETITVKNGQAETFTVWRTVHGNILQTDQTTQTAYAKSRAWDGKEVASLLAWTHQMKAKNWQEWTQQAAKQALTINWYYADVNGNIGYVHTGAYPDRQSGHDPRLPVPGTGKWDWKGLLPFEMNPKVYNPLSGYIANWNNSPQKDYPASDLFAFLWGVPLLSCQACYDPCGV</sequence>
<dbReference type="InterPro" id="IPR002692">
    <property type="entry name" value="S45"/>
</dbReference>
<dbReference type="InterPro" id="IPR029055">
    <property type="entry name" value="Ntn_hydrolases_N"/>
</dbReference>
<dbReference type="GO" id="GO:0046872">
    <property type="term" value="F:metal ion binding"/>
    <property type="evidence" value="ECO:0007669"/>
    <property type="project" value="UniProtKB-KW"/>
</dbReference>
<dbReference type="Pfam" id="PF01804">
    <property type="entry name" value="Penicil_amidase"/>
    <property type="match status" value="1"/>
</dbReference>
<evidence type="ECO:0000313" key="8">
    <source>
        <dbReference type="EMBL" id="STH71628.1"/>
    </source>
</evidence>
<proteinExistence type="inferred from homology"/>
<comment type="similarity">
    <text evidence="1">Belongs to the peptidase S45 family.</text>
</comment>
<feature type="binding site" evidence="6">
    <location>
        <position position="494"/>
    </location>
    <ligand>
        <name>Ca(2+)</name>
        <dbReference type="ChEBI" id="CHEBI:29108"/>
    </ligand>
</feature>
<dbReference type="PANTHER" id="PTHR34218:SF4">
    <property type="entry name" value="ACYL-HOMOSERINE LACTONE ACYLASE QUIP"/>
    <property type="match status" value="1"/>
</dbReference>
<dbReference type="InterPro" id="IPR043146">
    <property type="entry name" value="Penicillin_amidase_N_B-knob"/>
</dbReference>
<name>A0A376NZD4_ECOLX</name>
<dbReference type="GO" id="GO:0008953">
    <property type="term" value="F:penicillin amidase activity"/>
    <property type="evidence" value="ECO:0007669"/>
    <property type="project" value="UniProtKB-EC"/>
</dbReference>
<comment type="subunit">
    <text evidence="4">Heterodimer of an alpha subunit and a beta subunit processed from the same precursor.</text>
</comment>
<feature type="chain" id="PRO_5016722441" evidence="7">
    <location>
        <begin position="27"/>
        <end position="563"/>
    </location>
</feature>
<feature type="binding site" evidence="6">
    <location>
        <position position="541"/>
    </location>
    <ligand>
        <name>Ca(2+)</name>
        <dbReference type="ChEBI" id="CHEBI:29108"/>
    </ligand>
</feature>